<feature type="transmembrane region" description="Helical" evidence="2">
    <location>
        <begin position="88"/>
        <end position="109"/>
    </location>
</feature>
<feature type="region of interest" description="Disordered" evidence="1">
    <location>
        <begin position="17"/>
        <end position="37"/>
    </location>
</feature>
<protein>
    <submittedName>
        <fullName evidence="3">Uncharacterized protein</fullName>
    </submittedName>
</protein>
<evidence type="ECO:0000256" key="2">
    <source>
        <dbReference type="SAM" id="Phobius"/>
    </source>
</evidence>
<accession>A0A2A2LJF9</accession>
<evidence type="ECO:0000256" key="1">
    <source>
        <dbReference type="SAM" id="MobiDB-lite"/>
    </source>
</evidence>
<dbReference type="AlphaFoldDB" id="A0A2A2LJF9"/>
<feature type="transmembrane region" description="Helical" evidence="2">
    <location>
        <begin position="220"/>
        <end position="239"/>
    </location>
</feature>
<comment type="caution">
    <text evidence="3">The sequence shown here is derived from an EMBL/GenBank/DDBJ whole genome shotgun (WGS) entry which is preliminary data.</text>
</comment>
<sequence length="274" mass="31612">MPMASASESVCTAVAVSTSKSSASEGDPPSPLPKQQEQAILEQAEQGQIENVENEGRVALIENNEFHGIDQYRFSIVKGFVRLLTLVIYIYMLCLSYIRVHAVFSHVVCQLYKRCTIADPKPLFFEWFEFCLVVMVQGVIPATSICAVFLTSLVLYWAPQIANPQWNTGLLRVSTPHYLNFIVMCYLAFNSMCTSISRLDKITHSEAEMQRYQIRLWSNYYEETMIFLFHFYSCFHLLIACFLSRAEVSIAIERNKCRVARLRRRREDRDNPED</sequence>
<reference evidence="3 4" key="1">
    <citation type="journal article" date="2017" name="Curr. Biol.">
        <title>Genome architecture and evolution of a unichromosomal asexual nematode.</title>
        <authorList>
            <person name="Fradin H."/>
            <person name="Zegar C."/>
            <person name="Gutwein M."/>
            <person name="Lucas J."/>
            <person name="Kovtun M."/>
            <person name="Corcoran D."/>
            <person name="Baugh L.R."/>
            <person name="Kiontke K."/>
            <person name="Gunsalus K."/>
            <person name="Fitch D.H."/>
            <person name="Piano F."/>
        </authorList>
    </citation>
    <scope>NUCLEOTIDE SEQUENCE [LARGE SCALE GENOMIC DNA]</scope>
    <source>
        <strain evidence="3">PF1309</strain>
    </source>
</reference>
<feature type="transmembrane region" description="Helical" evidence="2">
    <location>
        <begin position="130"/>
        <end position="158"/>
    </location>
</feature>
<name>A0A2A2LJF9_9BILA</name>
<dbReference type="Proteomes" id="UP000218231">
    <property type="component" value="Unassembled WGS sequence"/>
</dbReference>
<gene>
    <name evidence="3" type="ORF">WR25_14922</name>
</gene>
<keyword evidence="2" id="KW-0812">Transmembrane</keyword>
<keyword evidence="2" id="KW-1133">Transmembrane helix</keyword>
<dbReference type="EMBL" id="LIAE01006687">
    <property type="protein sequence ID" value="PAV86270.1"/>
    <property type="molecule type" value="Genomic_DNA"/>
</dbReference>
<organism evidence="3 4">
    <name type="scientific">Diploscapter pachys</name>
    <dbReference type="NCBI Taxonomy" id="2018661"/>
    <lineage>
        <taxon>Eukaryota</taxon>
        <taxon>Metazoa</taxon>
        <taxon>Ecdysozoa</taxon>
        <taxon>Nematoda</taxon>
        <taxon>Chromadorea</taxon>
        <taxon>Rhabditida</taxon>
        <taxon>Rhabditina</taxon>
        <taxon>Rhabditomorpha</taxon>
        <taxon>Rhabditoidea</taxon>
        <taxon>Rhabditidae</taxon>
        <taxon>Diploscapter</taxon>
    </lineage>
</organism>
<evidence type="ECO:0000313" key="3">
    <source>
        <dbReference type="EMBL" id="PAV86270.1"/>
    </source>
</evidence>
<keyword evidence="4" id="KW-1185">Reference proteome</keyword>
<proteinExistence type="predicted"/>
<keyword evidence="2" id="KW-0472">Membrane</keyword>
<feature type="transmembrane region" description="Helical" evidence="2">
    <location>
        <begin position="178"/>
        <end position="199"/>
    </location>
</feature>
<evidence type="ECO:0000313" key="4">
    <source>
        <dbReference type="Proteomes" id="UP000218231"/>
    </source>
</evidence>